<reference evidence="1" key="2">
    <citation type="journal article" date="2022" name="Microbiol. Resour. Announc.">
        <title>Metagenome Sequencing to Explore Phylogenomics of Terrestrial Cyanobacteria.</title>
        <authorList>
            <person name="Ward R.D."/>
            <person name="Stajich J.E."/>
            <person name="Johansen J.R."/>
            <person name="Huntemann M."/>
            <person name="Clum A."/>
            <person name="Foster B."/>
            <person name="Foster B."/>
            <person name="Roux S."/>
            <person name="Palaniappan K."/>
            <person name="Varghese N."/>
            <person name="Mukherjee S."/>
            <person name="Reddy T.B.K."/>
            <person name="Daum C."/>
            <person name="Copeland A."/>
            <person name="Chen I.A."/>
            <person name="Ivanova N.N."/>
            <person name="Kyrpides N.C."/>
            <person name="Shapiro N."/>
            <person name="Eloe-Fadrosh E.A."/>
            <person name="Pietrasiak N."/>
        </authorList>
    </citation>
    <scope>NUCLEOTIDE SEQUENCE</scope>
    <source>
        <strain evidence="1">CPER-KK1</strain>
    </source>
</reference>
<reference evidence="1" key="1">
    <citation type="submission" date="2021-05" db="EMBL/GenBank/DDBJ databases">
        <authorList>
            <person name="Pietrasiak N."/>
            <person name="Ward R."/>
            <person name="Stajich J.E."/>
            <person name="Kurbessoian T."/>
        </authorList>
    </citation>
    <scope>NUCLEOTIDE SEQUENCE</scope>
    <source>
        <strain evidence="1">CPER-KK1</strain>
    </source>
</reference>
<organism evidence="1 2">
    <name type="scientific">Symplocastrum torsivum CPER-KK1</name>
    <dbReference type="NCBI Taxonomy" id="450513"/>
    <lineage>
        <taxon>Bacteria</taxon>
        <taxon>Bacillati</taxon>
        <taxon>Cyanobacteriota</taxon>
        <taxon>Cyanophyceae</taxon>
        <taxon>Oscillatoriophycideae</taxon>
        <taxon>Oscillatoriales</taxon>
        <taxon>Microcoleaceae</taxon>
        <taxon>Symplocastrum</taxon>
    </lineage>
</organism>
<dbReference type="EMBL" id="JAHHIF010000019">
    <property type="protein sequence ID" value="MBW4545929.1"/>
    <property type="molecule type" value="Genomic_DNA"/>
</dbReference>
<dbReference type="Proteomes" id="UP000753908">
    <property type="component" value="Unassembled WGS sequence"/>
</dbReference>
<dbReference type="AlphaFoldDB" id="A0A951PMK7"/>
<proteinExistence type="predicted"/>
<evidence type="ECO:0000313" key="2">
    <source>
        <dbReference type="Proteomes" id="UP000753908"/>
    </source>
</evidence>
<protein>
    <submittedName>
        <fullName evidence="1">Uncharacterized protein</fullName>
    </submittedName>
</protein>
<name>A0A951PMK7_9CYAN</name>
<gene>
    <name evidence="1" type="ORF">KME25_15995</name>
</gene>
<comment type="caution">
    <text evidence="1">The sequence shown here is derived from an EMBL/GenBank/DDBJ whole genome shotgun (WGS) entry which is preliminary data.</text>
</comment>
<accession>A0A951PMK7</accession>
<sequence>MPGTPSQISPFALSVAYQQGLHDFAVTDLLIHLQNFSSPEFDSQPITQPELEMVAALLVEQLANNLDSHLVAAYLKAIRQGNEEVVPEPIDLEYPQSTDLPANFPTAAPSPRFIYGDCLRLCPVTIDGQTESETDTGRCIGRYYAYAPHHCHWMWKYVIWLDKDSLSASWCVATTAWEDELEPVSQEEPA</sequence>
<evidence type="ECO:0000313" key="1">
    <source>
        <dbReference type="EMBL" id="MBW4545929.1"/>
    </source>
</evidence>